<feature type="signal peptide" evidence="2">
    <location>
        <begin position="1"/>
        <end position="21"/>
    </location>
</feature>
<dbReference type="NCBIfam" id="NF038402">
    <property type="entry name" value="TroA_like"/>
    <property type="match status" value="1"/>
</dbReference>
<keyword evidence="4" id="KW-0675">Receptor</keyword>
<gene>
    <name evidence="4" type="ORF">WI372_03040</name>
</gene>
<evidence type="ECO:0000313" key="5">
    <source>
        <dbReference type="Proteomes" id="UP001484239"/>
    </source>
</evidence>
<dbReference type="PROSITE" id="PS51257">
    <property type="entry name" value="PROKAR_LIPOPROTEIN"/>
    <property type="match status" value="1"/>
</dbReference>
<name>A0ABU9E741_9BACT</name>
<evidence type="ECO:0000256" key="2">
    <source>
        <dbReference type="SAM" id="SignalP"/>
    </source>
</evidence>
<dbReference type="Proteomes" id="UP001484239">
    <property type="component" value="Unassembled WGS sequence"/>
</dbReference>
<reference evidence="4 5" key="1">
    <citation type="submission" date="2024-02" db="EMBL/GenBank/DDBJ databases">
        <title>A novel Gemmatimonadota bacterium.</title>
        <authorList>
            <person name="Du Z.-J."/>
            <person name="Ye Y.-Q."/>
        </authorList>
    </citation>
    <scope>NUCLEOTIDE SEQUENCE [LARGE SCALE GENOMIC DNA]</scope>
    <source>
        <strain evidence="4 5">DH-20</strain>
    </source>
</reference>
<proteinExistence type="predicted"/>
<dbReference type="PANTHER" id="PTHR30535">
    <property type="entry name" value="VITAMIN B12-BINDING PROTEIN"/>
    <property type="match status" value="1"/>
</dbReference>
<feature type="domain" description="Fe/B12 periplasmic-binding" evidence="3">
    <location>
        <begin position="62"/>
        <end position="299"/>
    </location>
</feature>
<keyword evidence="1 2" id="KW-0732">Signal</keyword>
<dbReference type="Gene3D" id="3.40.50.1980">
    <property type="entry name" value="Nitrogenase molybdenum iron protein domain"/>
    <property type="match status" value="2"/>
</dbReference>
<protein>
    <submittedName>
        <fullName evidence="4">Helical backbone metal receptor</fullName>
    </submittedName>
</protein>
<dbReference type="InterPro" id="IPR050902">
    <property type="entry name" value="ABC_Transporter_SBP"/>
</dbReference>
<dbReference type="PROSITE" id="PS50983">
    <property type="entry name" value="FE_B12_PBP"/>
    <property type="match status" value="1"/>
</dbReference>
<dbReference type="PANTHER" id="PTHR30535:SF34">
    <property type="entry name" value="MOLYBDATE-BINDING PROTEIN MOLA"/>
    <property type="match status" value="1"/>
</dbReference>
<evidence type="ECO:0000313" key="4">
    <source>
        <dbReference type="EMBL" id="MEK9499958.1"/>
    </source>
</evidence>
<dbReference type="SUPFAM" id="SSF53807">
    <property type="entry name" value="Helical backbone' metal receptor"/>
    <property type="match status" value="1"/>
</dbReference>
<evidence type="ECO:0000256" key="1">
    <source>
        <dbReference type="ARBA" id="ARBA00022729"/>
    </source>
</evidence>
<sequence>MIRRPAVSARWVALMALALVAACGERPQPGGDGPPSTSAAESTLQVADAEGRTVALPAPARRVVSLVPSITSTVVALGAGDRLVGRTDFDTEAAVLELPTVGGGLGPDLESLAALDPDLVIRFAGESDRATPDRLDDLGIPHLAVRPDRVADVFTIVEWVGRLLALDDEAAELNARLQGELDAVRAEVSGRAPVQAAWLMGGSPPWTAGEGTYIDELITLAGGVNALGDVGALYGAVSPEVVATREIEVVLLSEGAEVDARLLEGRRVVRLPSSVQQPGPGLGDAARAVADALHGVDRP</sequence>
<dbReference type="Pfam" id="PF01497">
    <property type="entry name" value="Peripla_BP_2"/>
    <property type="match status" value="1"/>
</dbReference>
<keyword evidence="5" id="KW-1185">Reference proteome</keyword>
<dbReference type="EMBL" id="JBBHLI010000001">
    <property type="protein sequence ID" value="MEK9499958.1"/>
    <property type="molecule type" value="Genomic_DNA"/>
</dbReference>
<dbReference type="RefSeq" id="WP_405277863.1">
    <property type="nucleotide sequence ID" value="NZ_JBBHLI010000001.1"/>
</dbReference>
<dbReference type="InterPro" id="IPR002491">
    <property type="entry name" value="ABC_transptr_periplasmic_BD"/>
</dbReference>
<feature type="chain" id="PRO_5045334172" evidence="2">
    <location>
        <begin position="22"/>
        <end position="299"/>
    </location>
</feature>
<comment type="caution">
    <text evidence="4">The sequence shown here is derived from an EMBL/GenBank/DDBJ whole genome shotgun (WGS) entry which is preliminary data.</text>
</comment>
<organism evidence="4 5">
    <name type="scientific">Gaopeijia maritima</name>
    <dbReference type="NCBI Taxonomy" id="3119007"/>
    <lineage>
        <taxon>Bacteria</taxon>
        <taxon>Pseudomonadati</taxon>
        <taxon>Gemmatimonadota</taxon>
        <taxon>Longimicrobiia</taxon>
        <taxon>Gaopeijiales</taxon>
        <taxon>Gaopeijiaceae</taxon>
        <taxon>Gaopeijia</taxon>
    </lineage>
</organism>
<dbReference type="InterPro" id="IPR054828">
    <property type="entry name" value="Vit_B12_bind_prot"/>
</dbReference>
<evidence type="ECO:0000259" key="3">
    <source>
        <dbReference type="PROSITE" id="PS50983"/>
    </source>
</evidence>
<accession>A0ABU9E741</accession>